<proteinExistence type="predicted"/>
<name>A0A3P7HA83_TOXCA</name>
<accession>A0A3P7HA83</accession>
<organism evidence="1">
    <name type="scientific">Toxocara canis</name>
    <name type="common">Canine roundworm</name>
    <dbReference type="NCBI Taxonomy" id="6265"/>
    <lineage>
        <taxon>Eukaryota</taxon>
        <taxon>Metazoa</taxon>
        <taxon>Ecdysozoa</taxon>
        <taxon>Nematoda</taxon>
        <taxon>Chromadorea</taxon>
        <taxon>Rhabditida</taxon>
        <taxon>Spirurina</taxon>
        <taxon>Ascaridomorpha</taxon>
        <taxon>Ascaridoidea</taxon>
        <taxon>Toxocaridae</taxon>
        <taxon>Toxocara</taxon>
    </lineage>
</organism>
<reference evidence="1" key="1">
    <citation type="submission" date="2018-11" db="EMBL/GenBank/DDBJ databases">
        <authorList>
            <consortium name="Pathogen Informatics"/>
        </authorList>
    </citation>
    <scope>NUCLEOTIDE SEQUENCE [LARGE SCALE GENOMIC DNA]</scope>
</reference>
<sequence>MLPPNASLTAAVAASRKREHDLDDVKPDVYGKVQRVRCQNIVPRRRCFVNESVVYCCSAMLTCADVFLRLNDDREPVLFLVTPAWVFS</sequence>
<dbReference type="AlphaFoldDB" id="A0A3P7HA83"/>
<gene>
    <name evidence="1" type="ORF">TCNE_LOCUS19428</name>
</gene>
<evidence type="ECO:0000313" key="1">
    <source>
        <dbReference type="EMBL" id="VDM50749.1"/>
    </source>
</evidence>
<protein>
    <submittedName>
        <fullName evidence="1">Uncharacterized protein</fullName>
    </submittedName>
</protein>
<dbReference type="EMBL" id="UYWY01026891">
    <property type="protein sequence ID" value="VDM50749.1"/>
    <property type="molecule type" value="Genomic_DNA"/>
</dbReference>